<accession>A0A926E5D8</accession>
<dbReference type="Proteomes" id="UP000610862">
    <property type="component" value="Unassembled WGS sequence"/>
</dbReference>
<evidence type="ECO:0000313" key="2">
    <source>
        <dbReference type="EMBL" id="MBC8567493.1"/>
    </source>
</evidence>
<sequence>MQTGSTGIKVFKGSVEIKTQKAEETVKEGKTADIVKSDISISDLEAESLNDFNIDKALIADKDGHHLCFSKDDINKVTAGRKKQIEKTEKEEEDHKREVIEAGEKGLSSDSKTSGISEKINTCTIQIRCDSILSNMESLKAGKERFVPSNGVILASSAVEFRDGETGFDVLKRACSSAGIQLEYSYTPAYGSYYIEGINNLYEFDCGSRSGWMYTVNGWAPNYGCSSYEMKKGDVIVWNYTCNGI</sequence>
<dbReference type="InterPro" id="IPR027954">
    <property type="entry name" value="Transcobalamin-like_C"/>
</dbReference>
<protein>
    <submittedName>
        <fullName evidence="2">DUF4430 domain-containing protein</fullName>
    </submittedName>
</protein>
<name>A0A926E5D8_9FIRM</name>
<dbReference type="EMBL" id="JACRTA010000001">
    <property type="protein sequence ID" value="MBC8567493.1"/>
    <property type="molecule type" value="Genomic_DNA"/>
</dbReference>
<proteinExistence type="predicted"/>
<dbReference type="Gene3D" id="2.170.130.30">
    <property type="match status" value="1"/>
</dbReference>
<dbReference type="AlphaFoldDB" id="A0A926E5D8"/>
<evidence type="ECO:0000313" key="3">
    <source>
        <dbReference type="Proteomes" id="UP000610862"/>
    </source>
</evidence>
<dbReference type="Pfam" id="PF14478">
    <property type="entry name" value="DUF4430"/>
    <property type="match status" value="1"/>
</dbReference>
<feature type="domain" description="Transcobalamin-like C-terminal" evidence="1">
    <location>
        <begin position="164"/>
        <end position="241"/>
    </location>
</feature>
<keyword evidence="3" id="KW-1185">Reference proteome</keyword>
<gene>
    <name evidence="2" type="ORF">H8692_01800</name>
</gene>
<comment type="caution">
    <text evidence="2">The sequence shown here is derived from an EMBL/GenBank/DDBJ whole genome shotgun (WGS) entry which is preliminary data.</text>
</comment>
<organism evidence="2 3">
    <name type="scientific">Lentihominibacter hominis</name>
    <dbReference type="NCBI Taxonomy" id="2763645"/>
    <lineage>
        <taxon>Bacteria</taxon>
        <taxon>Bacillati</taxon>
        <taxon>Bacillota</taxon>
        <taxon>Clostridia</taxon>
        <taxon>Peptostreptococcales</taxon>
        <taxon>Anaerovoracaceae</taxon>
        <taxon>Lentihominibacter</taxon>
    </lineage>
</organism>
<evidence type="ECO:0000259" key="1">
    <source>
        <dbReference type="Pfam" id="PF14478"/>
    </source>
</evidence>
<reference evidence="2" key="1">
    <citation type="submission" date="2020-08" db="EMBL/GenBank/DDBJ databases">
        <title>Genome public.</title>
        <authorList>
            <person name="Liu C."/>
            <person name="Sun Q."/>
        </authorList>
    </citation>
    <scope>NUCLEOTIDE SEQUENCE</scope>
    <source>
        <strain evidence="2">NSJ-24</strain>
    </source>
</reference>